<reference evidence="1 2" key="1">
    <citation type="submission" date="2019-08" db="EMBL/GenBank/DDBJ databases">
        <title>Whole genome of Aphis craccivora.</title>
        <authorList>
            <person name="Voronova N.V."/>
            <person name="Shulinski R.S."/>
            <person name="Bandarenka Y.V."/>
            <person name="Zhorov D.G."/>
            <person name="Warner D."/>
        </authorList>
    </citation>
    <scope>NUCLEOTIDE SEQUENCE [LARGE SCALE GENOMIC DNA]</scope>
    <source>
        <strain evidence="1">180601</strain>
        <tissue evidence="1">Whole Body</tissue>
    </source>
</reference>
<name>A0A6G0VL99_APHCR</name>
<protein>
    <submittedName>
        <fullName evidence="1">Uncharacterized protein</fullName>
    </submittedName>
</protein>
<proteinExistence type="predicted"/>
<dbReference type="Proteomes" id="UP000478052">
    <property type="component" value="Unassembled WGS sequence"/>
</dbReference>
<organism evidence="1 2">
    <name type="scientific">Aphis craccivora</name>
    <name type="common">Cowpea aphid</name>
    <dbReference type="NCBI Taxonomy" id="307492"/>
    <lineage>
        <taxon>Eukaryota</taxon>
        <taxon>Metazoa</taxon>
        <taxon>Ecdysozoa</taxon>
        <taxon>Arthropoda</taxon>
        <taxon>Hexapoda</taxon>
        <taxon>Insecta</taxon>
        <taxon>Pterygota</taxon>
        <taxon>Neoptera</taxon>
        <taxon>Paraneoptera</taxon>
        <taxon>Hemiptera</taxon>
        <taxon>Sternorrhyncha</taxon>
        <taxon>Aphidomorpha</taxon>
        <taxon>Aphidoidea</taxon>
        <taxon>Aphididae</taxon>
        <taxon>Aphidini</taxon>
        <taxon>Aphis</taxon>
        <taxon>Aphis</taxon>
    </lineage>
</organism>
<gene>
    <name evidence="1" type="ORF">FWK35_00038477</name>
</gene>
<evidence type="ECO:0000313" key="2">
    <source>
        <dbReference type="Proteomes" id="UP000478052"/>
    </source>
</evidence>
<evidence type="ECO:0000313" key="1">
    <source>
        <dbReference type="EMBL" id="KAF0688206.1"/>
    </source>
</evidence>
<keyword evidence="2" id="KW-1185">Reference proteome</keyword>
<sequence>MKDLCTDFNYMILCCCSTNNNYYTYNN</sequence>
<comment type="caution">
    <text evidence="1">The sequence shown here is derived from an EMBL/GenBank/DDBJ whole genome shotgun (WGS) entry which is preliminary data.</text>
</comment>
<dbReference type="AlphaFoldDB" id="A0A6G0VL99"/>
<dbReference type="EMBL" id="VUJU01016629">
    <property type="protein sequence ID" value="KAF0688206.1"/>
    <property type="molecule type" value="Genomic_DNA"/>
</dbReference>
<accession>A0A6G0VL99</accession>